<dbReference type="SUPFAM" id="SSF52047">
    <property type="entry name" value="RNI-like"/>
    <property type="match status" value="1"/>
</dbReference>
<dbReference type="InterPro" id="IPR036047">
    <property type="entry name" value="F-box-like_dom_sf"/>
</dbReference>
<evidence type="ECO:0000259" key="1">
    <source>
        <dbReference type="Pfam" id="PF12937"/>
    </source>
</evidence>
<dbReference type="OrthoDB" id="5297217at2759"/>
<reference evidence="2" key="1">
    <citation type="submission" date="2022-08" db="EMBL/GenBank/DDBJ databases">
        <authorList>
            <person name="Kallberg Y."/>
            <person name="Tangrot J."/>
            <person name="Rosling A."/>
        </authorList>
    </citation>
    <scope>NUCLEOTIDE SEQUENCE</scope>
    <source>
        <strain evidence="2">Wild A</strain>
    </source>
</reference>
<gene>
    <name evidence="2" type="ORF">FWILDA_LOCUS15960</name>
</gene>
<sequence>MPCLPADCLIEIFENLNDEELRSCLLVNHQWCETSVRILWRKIQSLNTLITCLPNESKVILENNGIIISNSTSRPLFFNYVTFIKTLSDLDISNTVERLLKYTRNVNGNNRNVATREVFQMFMKQTSLKELSISSSIIHEQSLPFTYSLNLSNLSDFYCSSDLYPEFSISNGLADLISVQRRLKYLHLDYSEICNYNWTNIIQLFIKCTNTLTKVHIVGECEHCPLPLSFISKFYNLQELSLSIYKSKGLEVFQHASLSQLQVLRFVCEQPVNDHLISFLENNGKNLTELGLCDYNDYDGPLNLAIAKFCPNIKCLRTTFYEKNGENIESLKLVLFSCEQLESIEILCEDFLEKRALLKIFVEFSPKILCEIKMVLEGYQDPDPYIKYTFICWGNREQSIPLSLIILSHSEREDETRVMHIEIIKKLEEFKNLSIIKEFKIIEERGGR</sequence>
<feature type="non-terminal residue" evidence="2">
    <location>
        <position position="1"/>
    </location>
</feature>
<proteinExistence type="predicted"/>
<feature type="domain" description="F-box" evidence="1">
    <location>
        <begin position="2"/>
        <end position="43"/>
    </location>
</feature>
<name>A0A9W4T513_9GLOM</name>
<evidence type="ECO:0000313" key="2">
    <source>
        <dbReference type="EMBL" id="CAI2193210.1"/>
    </source>
</evidence>
<dbReference type="Gene3D" id="3.80.10.10">
    <property type="entry name" value="Ribonuclease Inhibitor"/>
    <property type="match status" value="1"/>
</dbReference>
<dbReference type="EMBL" id="CAMKVN010009225">
    <property type="protein sequence ID" value="CAI2193210.1"/>
    <property type="molecule type" value="Genomic_DNA"/>
</dbReference>
<dbReference type="Proteomes" id="UP001153678">
    <property type="component" value="Unassembled WGS sequence"/>
</dbReference>
<dbReference type="Pfam" id="PF12937">
    <property type="entry name" value="F-box-like"/>
    <property type="match status" value="1"/>
</dbReference>
<organism evidence="2 3">
    <name type="scientific">Funneliformis geosporum</name>
    <dbReference type="NCBI Taxonomy" id="1117311"/>
    <lineage>
        <taxon>Eukaryota</taxon>
        <taxon>Fungi</taxon>
        <taxon>Fungi incertae sedis</taxon>
        <taxon>Mucoromycota</taxon>
        <taxon>Glomeromycotina</taxon>
        <taxon>Glomeromycetes</taxon>
        <taxon>Glomerales</taxon>
        <taxon>Glomeraceae</taxon>
        <taxon>Funneliformis</taxon>
    </lineage>
</organism>
<dbReference type="AlphaFoldDB" id="A0A9W4T513"/>
<dbReference type="InterPro" id="IPR001810">
    <property type="entry name" value="F-box_dom"/>
</dbReference>
<dbReference type="SUPFAM" id="SSF81383">
    <property type="entry name" value="F-box domain"/>
    <property type="match status" value="1"/>
</dbReference>
<evidence type="ECO:0000313" key="3">
    <source>
        <dbReference type="Proteomes" id="UP001153678"/>
    </source>
</evidence>
<comment type="caution">
    <text evidence="2">The sequence shown here is derived from an EMBL/GenBank/DDBJ whole genome shotgun (WGS) entry which is preliminary data.</text>
</comment>
<protein>
    <submittedName>
        <fullName evidence="2">9278_t:CDS:1</fullName>
    </submittedName>
</protein>
<accession>A0A9W4T513</accession>
<dbReference type="InterPro" id="IPR032675">
    <property type="entry name" value="LRR_dom_sf"/>
</dbReference>
<keyword evidence="3" id="KW-1185">Reference proteome</keyword>